<dbReference type="InterPro" id="IPR000641">
    <property type="entry name" value="CbxX/CfxQ"/>
</dbReference>
<dbReference type="Pfam" id="PF00004">
    <property type="entry name" value="AAA"/>
    <property type="match status" value="1"/>
</dbReference>
<dbReference type="PANTHER" id="PTHR43392:SF2">
    <property type="entry name" value="AAA-TYPE ATPASE FAMILY PROTEIN _ ANKYRIN REPEAT FAMILY PROTEIN"/>
    <property type="match status" value="1"/>
</dbReference>
<evidence type="ECO:0000313" key="6">
    <source>
        <dbReference type="EMBL" id="KST62629.1"/>
    </source>
</evidence>
<name>A0A0V7ZC08_9CYAN</name>
<dbReference type="GO" id="GO:0005524">
    <property type="term" value="F:ATP binding"/>
    <property type="evidence" value="ECO:0007669"/>
    <property type="project" value="UniProtKB-KW"/>
</dbReference>
<proteinExistence type="inferred from homology"/>
<dbReference type="InterPro" id="IPR041627">
    <property type="entry name" value="AAA_lid_6"/>
</dbReference>
<comment type="caution">
    <text evidence="5">The sequence shown here is derived from an EMBL/GenBank/DDBJ whole genome shotgun (WGS) entry which is preliminary data.</text>
</comment>
<dbReference type="EMBL" id="LMTZ01000151">
    <property type="protein sequence ID" value="KST62629.1"/>
    <property type="molecule type" value="Genomic_DNA"/>
</dbReference>
<evidence type="ECO:0000313" key="7">
    <source>
        <dbReference type="Proteomes" id="UP000053372"/>
    </source>
</evidence>
<dbReference type="SUPFAM" id="SSF52540">
    <property type="entry name" value="P-loop containing nucleoside triphosphate hydrolases"/>
    <property type="match status" value="1"/>
</dbReference>
<accession>A0A0V7ZC08</accession>
<dbReference type="InterPro" id="IPR027417">
    <property type="entry name" value="P-loop_NTPase"/>
</dbReference>
<dbReference type="Pfam" id="PF17866">
    <property type="entry name" value="AAA_lid_6"/>
    <property type="match status" value="1"/>
</dbReference>
<reference evidence="5 7" key="1">
    <citation type="journal article" date="2015" name="Genome Announc.">
        <title>Draft Genome of the Euendolithic (true boring) Cyanobacterium Mastigocoleus testarum strain BC008.</title>
        <authorList>
            <person name="Guida B.S."/>
            <person name="Garcia-Pichel F."/>
        </authorList>
    </citation>
    <scope>NUCLEOTIDE SEQUENCE [LARGE SCALE GENOMIC DNA]</scope>
    <source>
        <strain evidence="5 7">BC008</strain>
    </source>
</reference>
<dbReference type="CDD" id="cd00009">
    <property type="entry name" value="AAA"/>
    <property type="match status" value="1"/>
</dbReference>
<evidence type="ECO:0000256" key="3">
    <source>
        <dbReference type="ARBA" id="ARBA00022840"/>
    </source>
</evidence>
<dbReference type="InterPro" id="IPR003959">
    <property type="entry name" value="ATPase_AAA_core"/>
</dbReference>
<keyword evidence="3" id="KW-0067">ATP-binding</keyword>
<gene>
    <name evidence="5" type="ORF">BC008_08375</name>
    <name evidence="6" type="ORF">BC008_37985</name>
</gene>
<evidence type="ECO:0000256" key="2">
    <source>
        <dbReference type="ARBA" id="ARBA00022741"/>
    </source>
</evidence>
<evidence type="ECO:0000313" key="5">
    <source>
        <dbReference type="EMBL" id="KST62037.1"/>
    </source>
</evidence>
<dbReference type="GO" id="GO:0016887">
    <property type="term" value="F:ATP hydrolysis activity"/>
    <property type="evidence" value="ECO:0007669"/>
    <property type="project" value="InterPro"/>
</dbReference>
<feature type="domain" description="AAA+ ATPase" evidence="4">
    <location>
        <begin position="269"/>
        <end position="409"/>
    </location>
</feature>
<dbReference type="Gene3D" id="1.10.8.60">
    <property type="match status" value="1"/>
</dbReference>
<evidence type="ECO:0000259" key="4">
    <source>
        <dbReference type="SMART" id="SM00382"/>
    </source>
</evidence>
<comment type="similarity">
    <text evidence="1">Belongs to the CbxX/CfxQ family.</text>
</comment>
<dbReference type="PANTHER" id="PTHR43392">
    <property type="entry name" value="AAA-TYPE ATPASE FAMILY PROTEIN / ANKYRIN REPEAT FAMILY PROTEIN"/>
    <property type="match status" value="1"/>
</dbReference>
<organism evidence="5 7">
    <name type="scientific">Mastigocoleus testarum BC008</name>
    <dbReference type="NCBI Taxonomy" id="371196"/>
    <lineage>
        <taxon>Bacteria</taxon>
        <taxon>Bacillati</taxon>
        <taxon>Cyanobacteriota</taxon>
        <taxon>Cyanophyceae</taxon>
        <taxon>Nostocales</taxon>
        <taxon>Hapalosiphonaceae</taxon>
        <taxon>Mastigocoleus</taxon>
    </lineage>
</organism>
<dbReference type="Gene3D" id="3.40.50.300">
    <property type="entry name" value="P-loop containing nucleotide triphosphate hydrolases"/>
    <property type="match status" value="1"/>
</dbReference>
<dbReference type="OrthoDB" id="9806903at2"/>
<dbReference type="FunFam" id="3.40.50.300:FF:000216">
    <property type="entry name" value="Type VII secretion ATPase EccA"/>
    <property type="match status" value="1"/>
</dbReference>
<dbReference type="InterPro" id="IPR050773">
    <property type="entry name" value="CbxX/CfxQ_RuBisCO_ESX"/>
</dbReference>
<dbReference type="SMART" id="SM00382">
    <property type="entry name" value="AAA"/>
    <property type="match status" value="1"/>
</dbReference>
<keyword evidence="2" id="KW-0547">Nucleotide-binding</keyword>
<dbReference type="Proteomes" id="UP000053372">
    <property type="component" value="Unassembled WGS sequence"/>
</dbReference>
<dbReference type="RefSeq" id="WP_027843171.1">
    <property type="nucleotide sequence ID" value="NZ_LMTZ01000151.1"/>
</dbReference>
<dbReference type="InterPro" id="IPR003593">
    <property type="entry name" value="AAA+_ATPase"/>
</dbReference>
<evidence type="ECO:0000256" key="1">
    <source>
        <dbReference type="ARBA" id="ARBA00010378"/>
    </source>
</evidence>
<keyword evidence="7" id="KW-1185">Reference proteome</keyword>
<protein>
    <recommendedName>
        <fullName evidence="4">AAA+ ATPase domain-containing protein</fullName>
    </recommendedName>
</protein>
<dbReference type="EMBL" id="LMTZ01000164">
    <property type="protein sequence ID" value="KST62037.1"/>
    <property type="molecule type" value="Genomic_DNA"/>
</dbReference>
<sequence>MFIFEEYFLDERHRWTLCNTKDVEIFREHNCHVFQHKRSYGYWAIWKKLNEDFYEYDEFHIHVVLEQVPNFKNPNYQQEQYGFIWGALDAVNHLSFLITSNGNYQICKCENGNWEEYSELQENDNIHRGNSLNILEIRRKKDIVKFYINSVLVKEISTQIAMKILGKNIGFLVCGENTIKIHSLIIKTSGIDDKDSAEKRNTDEFENNTNLKASFFEHVSPENDSFEQVFADLNLLVGHDLIKQQFLSFANFLQVKSERSKRGLKNLDLSLHIVLLGPPGTGKTTIARLVGRLYKQLGYLEKGHVVEVDRAGLVGAYLGQTAYRVDDAVQQALDGVLFIDEAYSLITEGGSSNDYGHEVVQILLKRMEDRRDRLAVIMAGYTEEMEFLFKSSPGLSSRFSRFFYFERFTPKELILIFQQFCRDRDYTLEESAKSALSEIFENAYAKQGKMFDNGRYVRKVFEYSVEQQANRIILYDFKEINDSSISLIRAEDLIGFMDRD</sequence>
<dbReference type="PRINTS" id="PR00819">
    <property type="entry name" value="CBXCFQXSUPER"/>
</dbReference>
<dbReference type="AlphaFoldDB" id="A0A0V7ZC08"/>